<reference evidence="1 2" key="1">
    <citation type="submission" date="2023-11" db="EMBL/GenBank/DDBJ databases">
        <title>Lentzea sokolovensis, sp. nov., Lentzea kristufkii, sp. nov., and Lentzea miocenensis, sp. nov., rare actinobacteria from Sokolov Coal Basin, Miocene lacustrine sediment, Czech Republic.</title>
        <authorList>
            <person name="Lara A."/>
            <person name="Kotroba L."/>
            <person name="Nouioui I."/>
            <person name="Neumann-Schaal M."/>
            <person name="Mast Y."/>
            <person name="Chronakova A."/>
        </authorList>
    </citation>
    <scope>NUCLEOTIDE SEQUENCE [LARGE SCALE GENOMIC DNA]</scope>
    <source>
        <strain evidence="1 2">BCCO 10_0856</strain>
    </source>
</reference>
<evidence type="ECO:0000313" key="1">
    <source>
        <dbReference type="EMBL" id="MDX8031450.1"/>
    </source>
</evidence>
<organism evidence="1 2">
    <name type="scientific">Lentzea miocenica</name>
    <dbReference type="NCBI Taxonomy" id="3095431"/>
    <lineage>
        <taxon>Bacteria</taxon>
        <taxon>Bacillati</taxon>
        <taxon>Actinomycetota</taxon>
        <taxon>Actinomycetes</taxon>
        <taxon>Pseudonocardiales</taxon>
        <taxon>Pseudonocardiaceae</taxon>
        <taxon>Lentzea</taxon>
    </lineage>
</organism>
<gene>
    <name evidence="1" type="ORF">SK803_14590</name>
</gene>
<protein>
    <submittedName>
        <fullName evidence="1">Uncharacterized protein</fullName>
    </submittedName>
</protein>
<dbReference type="EMBL" id="JAXAVW010000011">
    <property type="protein sequence ID" value="MDX8031450.1"/>
    <property type="molecule type" value="Genomic_DNA"/>
</dbReference>
<comment type="caution">
    <text evidence="1">The sequence shown here is derived from an EMBL/GenBank/DDBJ whole genome shotgun (WGS) entry which is preliminary data.</text>
</comment>
<proteinExistence type="predicted"/>
<name>A0ABU4T035_9PSEU</name>
<dbReference type="RefSeq" id="WP_319966514.1">
    <property type="nucleotide sequence ID" value="NZ_JAXAVW010000011.1"/>
</dbReference>
<sequence length="159" mass="17323">MWWRPKRFTPTEVVTSVGGRTFTTRTEVRVVGLESAGGGDQKAREEAFVAVSTSLGPCPHLRVAHRATEDWRRITHDENAGAVAVGVPSFDDRFLVFCDELAFVRYLTPALTAAPCESTGGLELGGGRITVHRDGIGHDVAATHYLNALLSLLPPELRR</sequence>
<keyword evidence="2" id="KW-1185">Reference proteome</keyword>
<evidence type="ECO:0000313" key="2">
    <source>
        <dbReference type="Proteomes" id="UP001285521"/>
    </source>
</evidence>
<accession>A0ABU4T035</accession>
<dbReference type="Proteomes" id="UP001285521">
    <property type="component" value="Unassembled WGS sequence"/>
</dbReference>
<reference evidence="1 2" key="2">
    <citation type="submission" date="2023-11" db="EMBL/GenBank/DDBJ databases">
        <authorList>
            <person name="Lara A.C."/>
            <person name="Chronakova A."/>
        </authorList>
    </citation>
    <scope>NUCLEOTIDE SEQUENCE [LARGE SCALE GENOMIC DNA]</scope>
    <source>
        <strain evidence="1 2">BCCO 10_0856</strain>
    </source>
</reference>